<proteinExistence type="predicted"/>
<dbReference type="Proteomes" id="UP001562159">
    <property type="component" value="Unassembled WGS sequence"/>
</dbReference>
<reference evidence="1 2" key="1">
    <citation type="submission" date="2024-07" db="EMBL/GenBank/DDBJ databases">
        <title>Molecular mechanisms and environmental adaptations of flagellar loss and biofilm growth of Rhodanobacter under environmental stress.</title>
        <authorList>
            <person name="Chen M."/>
        </authorList>
    </citation>
    <scope>NUCLEOTIDE SEQUENCE [LARGE SCALE GENOMIC DNA]</scope>
    <source>
        <strain evidence="1 2">RS22</strain>
    </source>
</reference>
<dbReference type="Gene3D" id="3.40.1730.10">
    <property type="entry name" value="pa0076 domain"/>
    <property type="match status" value="1"/>
</dbReference>
<dbReference type="EMBL" id="JBGBPY010000001">
    <property type="protein sequence ID" value="MEY2183803.1"/>
    <property type="molecule type" value="Genomic_DNA"/>
</dbReference>
<gene>
    <name evidence="1" type="primary">tagF</name>
    <name evidence="1" type="ORF">AB7878_15370</name>
</gene>
<dbReference type="InterPro" id="IPR038225">
    <property type="entry name" value="TagF_sf"/>
</dbReference>
<dbReference type="InterPro" id="IPR017748">
    <property type="entry name" value="TagF"/>
</dbReference>
<accession>A0ABV4AWH7</accession>
<dbReference type="NCBIfam" id="TIGR03373">
    <property type="entry name" value="VI_minor_4"/>
    <property type="match status" value="1"/>
</dbReference>
<sequence>MPNPTGAGFFGKLPGTGDFVQRRLPASFVDVWDRHFEQAVSASRARLGDDWPQAWRDAAVWRFVLAPGICGELAWAGVTGAATDRVGRCFPMVIAAPLADEAATTAALRNDAWFAAAERAHRKAQASGEGVEPFDARVVALPDLLAAAVAADAVVPQPDWGSAGLWRLPLPTLVDTAWLSALWAGLSALPGHALWWTTGAPRMPPGVVVSRGLPEPAAHAGMLDAAHADVPLQTPGAATALRTPPAPAAPATASMPAATMPAPTPVRLPDDLSELFADLAPHLDAVEPGAAETTQRAADVGGARVLHRYDCALTMVVADDGAPDPRRQAAASVSELIGRFVPSDFVAGMQALRTRLLVLHTRLRQLAEDHAEPVHEDGAVIAVRVTGRWADLLRIGTASAWHWRAGQLHPLFAAGGDELSADGAGLGGELDDLLFSRTSAVAPGLGAPAQPICDEIVREIDTGDRLLLLATRKLAELPASLLAEALALPSPHAACAHIAAAAGLGIHAAGWPLAVIEVQP</sequence>
<evidence type="ECO:0000313" key="1">
    <source>
        <dbReference type="EMBL" id="MEY2183803.1"/>
    </source>
</evidence>
<protein>
    <submittedName>
        <fullName evidence="1">Type VI secretion system-associated protein TagF</fullName>
    </submittedName>
</protein>
<comment type="caution">
    <text evidence="1">The sequence shown here is derived from an EMBL/GenBank/DDBJ whole genome shotgun (WGS) entry which is preliminary data.</text>
</comment>
<organism evidence="1 2">
    <name type="scientific">Rhodanobacter humi</name>
    <dbReference type="NCBI Taxonomy" id="1888173"/>
    <lineage>
        <taxon>Bacteria</taxon>
        <taxon>Pseudomonadati</taxon>
        <taxon>Pseudomonadota</taxon>
        <taxon>Gammaproteobacteria</taxon>
        <taxon>Lysobacterales</taxon>
        <taxon>Rhodanobacteraceae</taxon>
        <taxon>Rhodanobacter</taxon>
    </lineage>
</organism>
<evidence type="ECO:0000313" key="2">
    <source>
        <dbReference type="Proteomes" id="UP001562159"/>
    </source>
</evidence>
<name>A0ABV4AWH7_9GAMM</name>
<keyword evidence="2" id="KW-1185">Reference proteome</keyword>
<dbReference type="Pfam" id="PF09867">
    <property type="entry name" value="TagF_N"/>
    <property type="match status" value="1"/>
</dbReference>